<feature type="transmembrane region" description="Helical" evidence="8">
    <location>
        <begin position="198"/>
        <end position="225"/>
    </location>
</feature>
<dbReference type="GO" id="GO:0015920">
    <property type="term" value="P:lipopolysaccharide transport"/>
    <property type="evidence" value="ECO:0007669"/>
    <property type="project" value="TreeGrafter"/>
</dbReference>
<keyword evidence="7 8" id="KW-0472">Membrane</keyword>
<keyword evidence="3" id="KW-1003">Cell membrane</keyword>
<feature type="transmembrane region" description="Helical" evidence="8">
    <location>
        <begin position="153"/>
        <end position="178"/>
    </location>
</feature>
<proteinExistence type="predicted"/>
<dbReference type="InterPro" id="IPR000412">
    <property type="entry name" value="ABC_2_transport"/>
</dbReference>
<keyword evidence="5 8" id="KW-0812">Transmembrane</keyword>
<keyword evidence="2" id="KW-0813">Transport</keyword>
<dbReference type="Pfam" id="PF01061">
    <property type="entry name" value="ABC2_membrane"/>
    <property type="match status" value="1"/>
</dbReference>
<dbReference type="PRINTS" id="PR00164">
    <property type="entry name" value="ABC2TRNSPORT"/>
</dbReference>
<comment type="subcellular location">
    <subcellularLocation>
        <location evidence="1">Cell inner membrane</location>
        <topology evidence="1">Multi-pass membrane protein</topology>
    </subcellularLocation>
</comment>
<dbReference type="GO" id="GO:0043190">
    <property type="term" value="C:ATP-binding cassette (ABC) transporter complex"/>
    <property type="evidence" value="ECO:0007669"/>
    <property type="project" value="InterPro"/>
</dbReference>
<name>A0A6J7AVW4_9ZZZZ</name>
<dbReference type="EMBL" id="CAFABK010000163">
    <property type="protein sequence ID" value="CAB4835979.1"/>
    <property type="molecule type" value="Genomic_DNA"/>
</dbReference>
<feature type="transmembrane region" description="Helical" evidence="8">
    <location>
        <begin position="71"/>
        <end position="88"/>
    </location>
</feature>
<feature type="domain" description="ABC transmembrane type-2" evidence="9">
    <location>
        <begin position="40"/>
        <end position="261"/>
    </location>
</feature>
<accession>A0A6J7AVW4</accession>
<dbReference type="GO" id="GO:0140359">
    <property type="term" value="F:ABC-type transporter activity"/>
    <property type="evidence" value="ECO:0007669"/>
    <property type="project" value="InterPro"/>
</dbReference>
<gene>
    <name evidence="10" type="ORF">UFOPK3204_01876</name>
</gene>
<dbReference type="PROSITE" id="PS51012">
    <property type="entry name" value="ABC_TM2"/>
    <property type="match status" value="1"/>
</dbReference>
<evidence type="ECO:0000256" key="6">
    <source>
        <dbReference type="ARBA" id="ARBA00022989"/>
    </source>
</evidence>
<sequence>MRILQTLAYRNGVRTFWEHRQVLRMLVLRDLQKQYTKFRLGYLWTLMEPLGMALVLWFVFTQLLGGRQLGLQPYFLFLTVAILPWWWFSKGVSGAAKTFRRNPALLRMSLLPTRIWVIRVVLVSMAEYLLSLPVILIAMLVTRTLPGPLILLFPVGIIVQFFLMYGLAMLIAAGVAVIPDLARIVRIVLRATFYLSPVLYSVANIPAGAQVLAAFNPLVGVLGLYRIGFWPTEIESLPHYGISLGVTVIIFITGSVVFHRLEGRILKGS</sequence>
<dbReference type="InterPro" id="IPR047817">
    <property type="entry name" value="ABC2_TM_bact-type"/>
</dbReference>
<evidence type="ECO:0000313" key="10">
    <source>
        <dbReference type="EMBL" id="CAB4835979.1"/>
    </source>
</evidence>
<evidence type="ECO:0000256" key="5">
    <source>
        <dbReference type="ARBA" id="ARBA00022692"/>
    </source>
</evidence>
<organism evidence="10">
    <name type="scientific">freshwater metagenome</name>
    <dbReference type="NCBI Taxonomy" id="449393"/>
    <lineage>
        <taxon>unclassified sequences</taxon>
        <taxon>metagenomes</taxon>
        <taxon>ecological metagenomes</taxon>
    </lineage>
</organism>
<evidence type="ECO:0000259" key="9">
    <source>
        <dbReference type="PROSITE" id="PS51012"/>
    </source>
</evidence>
<dbReference type="PANTHER" id="PTHR30413:SF8">
    <property type="entry name" value="TRANSPORT PERMEASE PROTEIN"/>
    <property type="match status" value="1"/>
</dbReference>
<dbReference type="InterPro" id="IPR013525">
    <property type="entry name" value="ABC2_TM"/>
</dbReference>
<evidence type="ECO:0000256" key="8">
    <source>
        <dbReference type="SAM" id="Phobius"/>
    </source>
</evidence>
<keyword evidence="6 8" id="KW-1133">Transmembrane helix</keyword>
<feature type="transmembrane region" description="Helical" evidence="8">
    <location>
        <begin position="40"/>
        <end position="59"/>
    </location>
</feature>
<feature type="transmembrane region" description="Helical" evidence="8">
    <location>
        <begin position="116"/>
        <end position="141"/>
    </location>
</feature>
<dbReference type="PANTHER" id="PTHR30413">
    <property type="entry name" value="INNER MEMBRANE TRANSPORT PERMEASE"/>
    <property type="match status" value="1"/>
</dbReference>
<evidence type="ECO:0000256" key="4">
    <source>
        <dbReference type="ARBA" id="ARBA00022519"/>
    </source>
</evidence>
<evidence type="ECO:0000256" key="2">
    <source>
        <dbReference type="ARBA" id="ARBA00022448"/>
    </source>
</evidence>
<protein>
    <submittedName>
        <fullName evidence="10">Unannotated protein</fullName>
    </submittedName>
</protein>
<evidence type="ECO:0000256" key="1">
    <source>
        <dbReference type="ARBA" id="ARBA00004429"/>
    </source>
</evidence>
<evidence type="ECO:0000256" key="3">
    <source>
        <dbReference type="ARBA" id="ARBA00022475"/>
    </source>
</evidence>
<feature type="transmembrane region" description="Helical" evidence="8">
    <location>
        <begin position="237"/>
        <end position="258"/>
    </location>
</feature>
<keyword evidence="4" id="KW-0997">Cell inner membrane</keyword>
<evidence type="ECO:0000256" key="7">
    <source>
        <dbReference type="ARBA" id="ARBA00023136"/>
    </source>
</evidence>
<dbReference type="AlphaFoldDB" id="A0A6J7AVW4"/>
<reference evidence="10" key="1">
    <citation type="submission" date="2020-05" db="EMBL/GenBank/DDBJ databases">
        <authorList>
            <person name="Chiriac C."/>
            <person name="Salcher M."/>
            <person name="Ghai R."/>
            <person name="Kavagutti S V."/>
        </authorList>
    </citation>
    <scope>NUCLEOTIDE SEQUENCE</scope>
</reference>